<feature type="compositionally biased region" description="Basic and acidic residues" evidence="1">
    <location>
        <begin position="327"/>
        <end position="337"/>
    </location>
</feature>
<feature type="compositionally biased region" description="Polar residues" evidence="1">
    <location>
        <begin position="397"/>
        <end position="408"/>
    </location>
</feature>
<protein>
    <submittedName>
        <fullName evidence="2">Uncharacterized protein</fullName>
    </submittedName>
</protein>
<feature type="region of interest" description="Disordered" evidence="1">
    <location>
        <begin position="290"/>
        <end position="337"/>
    </location>
</feature>
<feature type="region of interest" description="Disordered" evidence="1">
    <location>
        <begin position="369"/>
        <end position="408"/>
    </location>
</feature>
<evidence type="ECO:0000256" key="1">
    <source>
        <dbReference type="SAM" id="MobiDB-lite"/>
    </source>
</evidence>
<feature type="region of interest" description="Disordered" evidence="1">
    <location>
        <begin position="162"/>
        <end position="239"/>
    </location>
</feature>
<sequence length="408" mass="45359">MMMMIAQHKPFDFEKSTWSVSNQHNSLPLTTDAAVSIMSQNNLLSGCDMVKGGKPIVSNCISCVSPNPDTNSSIPPPFHIASDGRKLFRSACKARNVGPDHNEHTAYLLVPEDAPHGYFVRCSHSACVRTGRQFRYCVVCRRVATRRNFHHRHDHGIIKYAASGRPILPPSSSAAARKKTSHGGVSLSHDNDQGSLTEPPSKRRLHDYKPTVELGEKSSTSEYKSTCSTEEGETESVASAGVVTDDETLRKDELRWLKLLRRKPDWPPCSGQTTTVPPTMKRWIASLLGTAYPRPQSSTTSRKRRNCSSSKVHDRPEGHSFSPRQDPQTKKKESRVTHDDELLLFEDLDAVLGDFDKNLDDYDGDWSFPTERDHNPAVTRTPSTCAMGANGSPHPLWSNNSGSVLQHF</sequence>
<reference evidence="2" key="1">
    <citation type="submission" date="2021-01" db="EMBL/GenBank/DDBJ databases">
        <authorList>
            <person name="Corre E."/>
            <person name="Pelletier E."/>
            <person name="Niang G."/>
            <person name="Scheremetjew M."/>
            <person name="Finn R."/>
            <person name="Kale V."/>
            <person name="Holt S."/>
            <person name="Cochrane G."/>
            <person name="Meng A."/>
            <person name="Brown T."/>
            <person name="Cohen L."/>
        </authorList>
    </citation>
    <scope>NUCLEOTIDE SEQUENCE</scope>
    <source>
        <strain evidence="2">CCMP 410</strain>
    </source>
</reference>
<proteinExistence type="predicted"/>
<dbReference type="AlphaFoldDB" id="A0A7S1YLM2"/>
<name>A0A7S1YLM2_9STRA</name>
<gene>
    <name evidence="2" type="ORF">GOCE00092_LOCUS25512</name>
</gene>
<accession>A0A7S1YLM2</accession>
<organism evidence="2">
    <name type="scientific">Grammatophora oceanica</name>
    <dbReference type="NCBI Taxonomy" id="210454"/>
    <lineage>
        <taxon>Eukaryota</taxon>
        <taxon>Sar</taxon>
        <taxon>Stramenopiles</taxon>
        <taxon>Ochrophyta</taxon>
        <taxon>Bacillariophyta</taxon>
        <taxon>Fragilariophyceae</taxon>
        <taxon>Fragilariophycidae</taxon>
        <taxon>Rhabdonematales</taxon>
        <taxon>Grammatophoraceae</taxon>
        <taxon>Grammatophora</taxon>
    </lineage>
</organism>
<feature type="compositionally biased region" description="Basic and acidic residues" evidence="1">
    <location>
        <begin position="207"/>
        <end position="216"/>
    </location>
</feature>
<dbReference type="EMBL" id="HBGK01048654">
    <property type="protein sequence ID" value="CAD9308450.1"/>
    <property type="molecule type" value="Transcribed_RNA"/>
</dbReference>
<evidence type="ECO:0000313" key="2">
    <source>
        <dbReference type="EMBL" id="CAD9308450.1"/>
    </source>
</evidence>